<sequence length="115" mass="12530">MPSALPSVSFSYTPVVGDETSLSLSLLSVFSPVFSSSLDCHHHPSTTLDSRPSSETPRSSKQACRGWWDCPWSRLIEGNPPMTPLVRGGFPPYVAVMFSMSVCWTVLVGCVDVNH</sequence>
<keyword evidence="4" id="KW-1185">Reference proteome</keyword>
<keyword evidence="2" id="KW-0472">Membrane</keyword>
<dbReference type="AlphaFoldDB" id="A0AAP0I8T0"/>
<organism evidence="3 4">
    <name type="scientific">Stephania japonica</name>
    <dbReference type="NCBI Taxonomy" id="461633"/>
    <lineage>
        <taxon>Eukaryota</taxon>
        <taxon>Viridiplantae</taxon>
        <taxon>Streptophyta</taxon>
        <taxon>Embryophyta</taxon>
        <taxon>Tracheophyta</taxon>
        <taxon>Spermatophyta</taxon>
        <taxon>Magnoliopsida</taxon>
        <taxon>Ranunculales</taxon>
        <taxon>Menispermaceae</taxon>
        <taxon>Menispermoideae</taxon>
        <taxon>Cissampelideae</taxon>
        <taxon>Stephania</taxon>
    </lineage>
</organism>
<feature type="transmembrane region" description="Helical" evidence="2">
    <location>
        <begin position="90"/>
        <end position="111"/>
    </location>
</feature>
<feature type="compositionally biased region" description="Polar residues" evidence="1">
    <location>
        <begin position="45"/>
        <end position="62"/>
    </location>
</feature>
<proteinExistence type="predicted"/>
<comment type="caution">
    <text evidence="3">The sequence shown here is derived from an EMBL/GenBank/DDBJ whole genome shotgun (WGS) entry which is preliminary data.</text>
</comment>
<dbReference type="Proteomes" id="UP001417504">
    <property type="component" value="Unassembled WGS sequence"/>
</dbReference>
<evidence type="ECO:0000256" key="1">
    <source>
        <dbReference type="SAM" id="MobiDB-lite"/>
    </source>
</evidence>
<evidence type="ECO:0000313" key="3">
    <source>
        <dbReference type="EMBL" id="KAK9110742.1"/>
    </source>
</evidence>
<protein>
    <submittedName>
        <fullName evidence="3">Uncharacterized protein</fullName>
    </submittedName>
</protein>
<feature type="region of interest" description="Disordered" evidence="1">
    <location>
        <begin position="42"/>
        <end position="62"/>
    </location>
</feature>
<reference evidence="3 4" key="1">
    <citation type="submission" date="2024-01" db="EMBL/GenBank/DDBJ databases">
        <title>Genome assemblies of Stephania.</title>
        <authorList>
            <person name="Yang L."/>
        </authorList>
    </citation>
    <scope>NUCLEOTIDE SEQUENCE [LARGE SCALE GENOMIC DNA]</scope>
    <source>
        <strain evidence="3">QJT</strain>
        <tissue evidence="3">Leaf</tissue>
    </source>
</reference>
<keyword evidence="2" id="KW-1133">Transmembrane helix</keyword>
<name>A0AAP0I8T0_9MAGN</name>
<keyword evidence="2" id="KW-0812">Transmembrane</keyword>
<evidence type="ECO:0000313" key="4">
    <source>
        <dbReference type="Proteomes" id="UP001417504"/>
    </source>
</evidence>
<evidence type="ECO:0000256" key="2">
    <source>
        <dbReference type="SAM" id="Phobius"/>
    </source>
</evidence>
<dbReference type="EMBL" id="JBBNAE010000007">
    <property type="protein sequence ID" value="KAK9110742.1"/>
    <property type="molecule type" value="Genomic_DNA"/>
</dbReference>
<gene>
    <name evidence="3" type="ORF">Sjap_018802</name>
</gene>
<accession>A0AAP0I8T0</accession>